<keyword evidence="3" id="KW-0479">Metal-binding</keyword>
<feature type="domain" description="Nanos-type" evidence="9">
    <location>
        <begin position="351"/>
        <end position="408"/>
    </location>
</feature>
<organism evidence="10 11">
    <name type="scientific">Bicyclus anynana</name>
    <name type="common">Squinting bush brown butterfly</name>
    <dbReference type="NCBI Taxonomy" id="110368"/>
    <lineage>
        <taxon>Eukaryota</taxon>
        <taxon>Metazoa</taxon>
        <taxon>Ecdysozoa</taxon>
        <taxon>Arthropoda</taxon>
        <taxon>Hexapoda</taxon>
        <taxon>Insecta</taxon>
        <taxon>Pterygota</taxon>
        <taxon>Neoptera</taxon>
        <taxon>Endopterygota</taxon>
        <taxon>Lepidoptera</taxon>
        <taxon>Glossata</taxon>
        <taxon>Ditrysia</taxon>
        <taxon>Papilionoidea</taxon>
        <taxon>Nymphalidae</taxon>
        <taxon>Satyrinae</taxon>
        <taxon>Satyrini</taxon>
        <taxon>Mycalesina</taxon>
        <taxon>Bicyclus</taxon>
    </lineage>
</organism>
<reference evidence="11" key="1">
    <citation type="submission" date="2025-08" db="UniProtKB">
        <authorList>
            <consortium name="RefSeq"/>
        </authorList>
    </citation>
    <scope>IDENTIFICATION</scope>
</reference>
<dbReference type="GeneID" id="112048276"/>
<accession>A0A6J1N3R5</accession>
<dbReference type="GO" id="GO:0006417">
    <property type="term" value="P:regulation of translation"/>
    <property type="evidence" value="ECO:0007669"/>
    <property type="project" value="UniProtKB-UniRule"/>
</dbReference>
<evidence type="ECO:0000313" key="10">
    <source>
        <dbReference type="Proteomes" id="UP001652582"/>
    </source>
</evidence>
<dbReference type="GO" id="GO:0003723">
    <property type="term" value="F:RNA binding"/>
    <property type="evidence" value="ECO:0007669"/>
    <property type="project" value="UniProtKB-UniRule"/>
</dbReference>
<dbReference type="KEGG" id="bany:112048276"/>
<keyword evidence="10" id="KW-1185">Reference proteome</keyword>
<dbReference type="GO" id="GO:0008270">
    <property type="term" value="F:zinc ion binding"/>
    <property type="evidence" value="ECO:0007669"/>
    <property type="project" value="UniProtKB-KW"/>
</dbReference>
<evidence type="ECO:0000313" key="11">
    <source>
        <dbReference type="RefSeq" id="XP_023941524.2"/>
    </source>
</evidence>
<comment type="similarity">
    <text evidence="8">Belongs to the nanos family.</text>
</comment>
<comment type="subcellular location">
    <subcellularLocation>
        <location evidence="1">Cytoplasm</location>
    </subcellularLocation>
</comment>
<keyword evidence="7 8" id="KW-0694">RNA-binding</keyword>
<keyword evidence="4 8" id="KW-0863">Zinc-finger</keyword>
<dbReference type="Pfam" id="PF05741">
    <property type="entry name" value="zf-nanos"/>
    <property type="match status" value="1"/>
</dbReference>
<dbReference type="InterPro" id="IPR038129">
    <property type="entry name" value="Nanos_sf"/>
</dbReference>
<evidence type="ECO:0000256" key="7">
    <source>
        <dbReference type="ARBA" id="ARBA00022884"/>
    </source>
</evidence>
<dbReference type="PROSITE" id="PS51522">
    <property type="entry name" value="ZF_NANOS"/>
    <property type="match status" value="1"/>
</dbReference>
<evidence type="ECO:0000256" key="2">
    <source>
        <dbReference type="ARBA" id="ARBA00022490"/>
    </source>
</evidence>
<dbReference type="GO" id="GO:0005737">
    <property type="term" value="C:cytoplasm"/>
    <property type="evidence" value="ECO:0007669"/>
    <property type="project" value="UniProtKB-SubCell"/>
</dbReference>
<evidence type="ECO:0000256" key="8">
    <source>
        <dbReference type="PROSITE-ProRule" id="PRU00855"/>
    </source>
</evidence>
<dbReference type="Gene3D" id="4.10.60.30">
    <property type="entry name" value="Nanos, RNA-binding domain"/>
    <property type="match status" value="1"/>
</dbReference>
<keyword evidence="5" id="KW-0862">Zinc</keyword>
<evidence type="ECO:0000256" key="4">
    <source>
        <dbReference type="ARBA" id="ARBA00022771"/>
    </source>
</evidence>
<keyword evidence="2" id="KW-0963">Cytoplasm</keyword>
<evidence type="ECO:0000259" key="9">
    <source>
        <dbReference type="PROSITE" id="PS51522"/>
    </source>
</evidence>
<gene>
    <name evidence="11" type="primary">LOC112048276</name>
</gene>
<proteinExistence type="inferred from homology"/>
<dbReference type="InterPro" id="IPR024161">
    <property type="entry name" value="Znf_nanos-typ"/>
</dbReference>
<evidence type="ECO:0000256" key="5">
    <source>
        <dbReference type="ARBA" id="ARBA00022833"/>
    </source>
</evidence>
<evidence type="ECO:0000256" key="1">
    <source>
        <dbReference type="ARBA" id="ARBA00004496"/>
    </source>
</evidence>
<protein>
    <submittedName>
        <fullName evidence="11">Uncharacterized protein LOC112048276</fullName>
    </submittedName>
</protein>
<dbReference type="Proteomes" id="UP001652582">
    <property type="component" value="Chromosome 18"/>
</dbReference>
<name>A0A6J1N3R5_BICAN</name>
<evidence type="ECO:0000256" key="6">
    <source>
        <dbReference type="ARBA" id="ARBA00022845"/>
    </source>
</evidence>
<dbReference type="RefSeq" id="XP_023941524.2">
    <property type="nucleotide sequence ID" value="XM_024085756.2"/>
</dbReference>
<dbReference type="OrthoDB" id="5864971at2759"/>
<dbReference type="AlphaFoldDB" id="A0A6J1N3R5"/>
<keyword evidence="6 8" id="KW-0810">Translation regulation</keyword>
<dbReference type="PANTHER" id="PTHR12887">
    <property type="entry name" value="NANOS PROTEIN"/>
    <property type="match status" value="1"/>
</dbReference>
<dbReference type="InterPro" id="IPR008705">
    <property type="entry name" value="Nanos/Xcar2"/>
</dbReference>
<evidence type="ECO:0000256" key="3">
    <source>
        <dbReference type="ARBA" id="ARBA00022723"/>
    </source>
</evidence>
<sequence length="439" mass="49459">MFPTKNASEYIGEASWFSPQNGMDADLFLAYNSPFPIAHRYSSSTDSTSPESYFNTPIQLTQSTQYSPWSDTQSNDSKLGYRMVYDSLTQNNLFESSNSDNNAIRFNNNRNFSYFGHQQYVNSPTKQYPVFDSQNYDQNQICNTPVKVRAIVGRKVFESDNTEIKSENIDYCIRQPKGQETNHTQYELFPSSEHNFGCTQKESPDLSTNCMFSPSPMMPSPNLSQNESFPYSEHGCTPKKKSTDLSTNSMFSLSPLSNFSQNTSQLSGMFHAEQTPSTSRFQYTENLSPKYANPVQYNDMLLFNSFNNISYDNSDNKSVTSNSTFYSGFKTPYKPSLRRASSTSSQAGMPLCTFCRKNGESSSVYLDHCVKEKIGNKYKVTCPILRALVCQTCGASGDNAHTITYCPVLRKTNNGKPLQSTTVTLKSTRLKSDGTKRNK</sequence>